<dbReference type="RefSeq" id="WP_069326052.1">
    <property type="nucleotide sequence ID" value="NZ_MDER01000026.1"/>
</dbReference>
<dbReference type="EMBL" id="MDER01000026">
    <property type="protein sequence ID" value="ODP29960.1"/>
    <property type="molecule type" value="Genomic_DNA"/>
</dbReference>
<comment type="caution">
    <text evidence="2">The sequence shown here is derived from an EMBL/GenBank/DDBJ whole genome shotgun (WGS) entry which is preliminary data.</text>
</comment>
<accession>A0A1E3LAK0</accession>
<feature type="transmembrane region" description="Helical" evidence="1">
    <location>
        <begin position="135"/>
        <end position="154"/>
    </location>
</feature>
<dbReference type="STRING" id="1886670.PTI45_00579"/>
<keyword evidence="1" id="KW-0472">Membrane</keyword>
<dbReference type="PATRIC" id="fig|1886670.3.peg.598"/>
<keyword evidence="3" id="KW-1185">Reference proteome</keyword>
<protein>
    <submittedName>
        <fullName evidence="2">Uncharacterized protein</fullName>
    </submittedName>
</protein>
<keyword evidence="1" id="KW-0812">Transmembrane</keyword>
<organism evidence="2 3">
    <name type="scientific">Paenibacillus nuruki</name>
    <dbReference type="NCBI Taxonomy" id="1886670"/>
    <lineage>
        <taxon>Bacteria</taxon>
        <taxon>Bacillati</taxon>
        <taxon>Bacillota</taxon>
        <taxon>Bacilli</taxon>
        <taxon>Bacillales</taxon>
        <taxon>Paenibacillaceae</taxon>
        <taxon>Paenibacillus</taxon>
    </lineage>
</organism>
<evidence type="ECO:0000256" key="1">
    <source>
        <dbReference type="SAM" id="Phobius"/>
    </source>
</evidence>
<proteinExistence type="predicted"/>
<dbReference type="AlphaFoldDB" id="A0A1E3LAK0"/>
<reference evidence="2 3" key="1">
    <citation type="submission" date="2016-08" db="EMBL/GenBank/DDBJ databases">
        <title>Genome sequencing of Paenibacillus sp. TI45-13ar, isolated from Korean traditional nuruk.</title>
        <authorList>
            <person name="Kim S.-J."/>
        </authorList>
    </citation>
    <scope>NUCLEOTIDE SEQUENCE [LARGE SCALE GENOMIC DNA]</scope>
    <source>
        <strain evidence="2 3">TI45-13ar</strain>
    </source>
</reference>
<evidence type="ECO:0000313" key="3">
    <source>
        <dbReference type="Proteomes" id="UP000094578"/>
    </source>
</evidence>
<name>A0A1E3LAK0_9BACL</name>
<sequence length="174" mass="21157">MVAEAQQNATFYQYQLIKKWPVTRVWNLIYLLIPILTLAIELYYFSWSSFGFWVLSFPLVLWIQYVISRSVLIMTVNHLRKRWKFQIQFPWIGYLPDQFMGYSTFRRVLLHTTWIGLCFAAVLCMWLPVNFSISLVMWHIWFCLPRLIILLRLFRKRKDGIIKLTKEEVSYYIQ</sequence>
<keyword evidence="1" id="KW-1133">Transmembrane helix</keyword>
<gene>
    <name evidence="2" type="ORF">PTI45_00579</name>
</gene>
<dbReference type="Proteomes" id="UP000094578">
    <property type="component" value="Unassembled WGS sequence"/>
</dbReference>
<evidence type="ECO:0000313" key="2">
    <source>
        <dbReference type="EMBL" id="ODP29960.1"/>
    </source>
</evidence>
<feature type="transmembrane region" description="Helical" evidence="1">
    <location>
        <begin position="50"/>
        <end position="72"/>
    </location>
</feature>
<feature type="transmembrane region" description="Helical" evidence="1">
    <location>
        <begin position="108"/>
        <end position="129"/>
    </location>
</feature>
<feature type="transmembrane region" description="Helical" evidence="1">
    <location>
        <begin position="25"/>
        <end position="44"/>
    </location>
</feature>